<dbReference type="GO" id="GO:0005737">
    <property type="term" value="C:cytoplasm"/>
    <property type="evidence" value="ECO:0000318"/>
    <property type="project" value="GO_Central"/>
</dbReference>
<evidence type="ECO:0000313" key="4">
    <source>
        <dbReference type="EMBL" id="EAY15350.1"/>
    </source>
</evidence>
<proteinExistence type="predicted"/>
<sequence length="1373" mass="157408">MPHNAENIIKYILNQKDFVLDKFMSKMFPEFWKNMLDYARYINTKILKYKFQKSYTFKYEKIAQALMTVLPKIRIRGYSADKLTDADHFFAMMFHPESPEDTRQLFQPTYLMFLETCNSSELQFLKYSFKYYVPIPFLATGEDGKALIESFIDKQTDKILTDPNAKANIQCNVKACMKTLLMWLLNKWDKVSSNVMQLFIEKILSAAYPTEAEKTGWELPQYRLKNQLPSDVHEVLCKFFVDLFSEEHNFVALLIDKKKLCFIVELLASSLTNVSQDSTKYSIQAFAAIQRMAGLSEGFQAAGLTKKICHTTIDLFNTNPIPSTGALLSEFGFWLFRDKKVHPVEVRAKNFTITLDYAKKNDYAASIILGSFISSGLVSGEKESKIWDCLVYEIFINKLFSATAAKYMQLIATLQFPRVLDINKETIVDECTTTRHKYIRNKISTWNDIVCKNIREILDEPAKFAQNNMTIEWPSFEKYDAFLKQIPYTPCADFKTETEEIRTTTDLFLSSLDKFGKMEEIRCHVNGFAVINSYYMAFNKLKLVPADCQHSSINPFLIASRRLIRHLCVTHENEILRNGLNTIHQFIRTQDLKLHLSDQLLTDIYTIIIFCCLSANVKTAQVGFETGATMIAIGYKGSSMLVPILSKMIKYNPFDSASAVTFFSSGAVFRTPHILEENFFNYLNEKLEARNNKLVKDWKEILVKESESSIQDAVNSIEAIYKLENRNPENVITLSGNLIIDEIVQPNPNPEIVSKLISFITGIAQTFNIPALQMFQAVCQHASQLLKFCKEEFCNSIKEMASISDKIDLKTDPQFTFLFLQIMMSILVTSQTAGKNGIEKFADLINRFIKETKFPADYPPQIQQFAISSREMLAIFLGGYPFSDPVIPSSRYLKKPEQQLTLLLPNGVYLTPDKLENGGTSFTVQTKGGQFTWDMTPLTNIYEDHEMPFTFDKENFVEIPVPDKTGQSEFNKAFCDRFDTVAGTFGREYHTDVMKDDQENMTEMLDTIEKYYNNFLDEFQVKPAEKIRLNVCVEFPVAASLKALGIVEGKQTDMLKETAVMISEDENQKPQQIVPSNKIPEIMPKLNRSPTPPPKSQLREPQSVPNKPTLTPHKIIGISSQNSTPTLEMKFQAKHVDTLLYNTIKQDHRHWEKAAICYISDSPPDQTKIIQTEIDKVSPRFKEFITLLGWNVKLKEWPVYTGGLDNHKDKDGLSSIYTTNFDYELMYHVCPLMPTDPNDEQCIDKKKHIGNDAVQILFVENEKQIDPLIISSQSNTVTIIVYPLQTGLYSIDTYYRSSIKWCGPLTKPLVVRKEALNSLINSTVHIAIMSIRFAQMPYNHPLLDIDKKIQQLISEYTQPKYGGRSLYLDILLM</sequence>
<dbReference type="InterPro" id="IPR027107">
    <property type="entry name" value="Tuberin/Ral-act_asu"/>
</dbReference>
<dbReference type="VEuPathDB" id="TrichDB:TVAG_224260"/>
<name>A2DW49_TRIV3</name>
<keyword evidence="5" id="KW-1185">Reference proteome</keyword>
<reference evidence="4" key="2">
    <citation type="journal article" date="2007" name="Science">
        <title>Draft genome sequence of the sexually transmitted pathogen Trichomonas vaginalis.</title>
        <authorList>
            <person name="Carlton J.M."/>
            <person name="Hirt R.P."/>
            <person name="Silva J.C."/>
            <person name="Delcher A.L."/>
            <person name="Schatz M."/>
            <person name="Zhao Q."/>
            <person name="Wortman J.R."/>
            <person name="Bidwell S.L."/>
            <person name="Alsmark U.C.M."/>
            <person name="Besteiro S."/>
            <person name="Sicheritz-Ponten T."/>
            <person name="Noel C.J."/>
            <person name="Dacks J.B."/>
            <person name="Foster P.G."/>
            <person name="Simillion C."/>
            <person name="Van de Peer Y."/>
            <person name="Miranda-Saavedra D."/>
            <person name="Barton G.J."/>
            <person name="Westrop G.D."/>
            <person name="Mueller S."/>
            <person name="Dessi D."/>
            <person name="Fiori P.L."/>
            <person name="Ren Q."/>
            <person name="Paulsen I."/>
            <person name="Zhang H."/>
            <person name="Bastida-Corcuera F.D."/>
            <person name="Simoes-Barbosa A."/>
            <person name="Brown M.T."/>
            <person name="Hayes R.D."/>
            <person name="Mukherjee M."/>
            <person name="Okumura C.Y."/>
            <person name="Schneider R."/>
            <person name="Smith A.J."/>
            <person name="Vanacova S."/>
            <person name="Villalvazo M."/>
            <person name="Haas B.J."/>
            <person name="Pertea M."/>
            <person name="Feldblyum T.V."/>
            <person name="Utterback T.R."/>
            <person name="Shu C.L."/>
            <person name="Osoegawa K."/>
            <person name="de Jong P.J."/>
            <person name="Hrdy I."/>
            <person name="Horvathova L."/>
            <person name="Zubacova Z."/>
            <person name="Dolezal P."/>
            <person name="Malik S.B."/>
            <person name="Logsdon J.M. Jr."/>
            <person name="Henze K."/>
            <person name="Gupta A."/>
            <person name="Wang C.C."/>
            <person name="Dunne R.L."/>
            <person name="Upcroft J.A."/>
            <person name="Upcroft P."/>
            <person name="White O."/>
            <person name="Salzberg S.L."/>
            <person name="Tang P."/>
            <person name="Chiu C.-H."/>
            <person name="Lee Y.-S."/>
            <person name="Embley T.M."/>
            <person name="Coombs G.H."/>
            <person name="Mottram J.C."/>
            <person name="Tachezy J."/>
            <person name="Fraser-Liggett C.M."/>
            <person name="Johnson P.J."/>
        </authorList>
    </citation>
    <scope>NUCLEOTIDE SEQUENCE [LARGE SCALE GENOMIC DNA]</scope>
    <source>
        <strain evidence="4">G3</strain>
    </source>
</reference>
<evidence type="ECO:0000259" key="3">
    <source>
        <dbReference type="PROSITE" id="PS50085"/>
    </source>
</evidence>
<dbReference type="OrthoDB" id="19311at2759"/>
<dbReference type="SUPFAM" id="SSF111347">
    <property type="entry name" value="Rap/Ran-GAP"/>
    <property type="match status" value="1"/>
</dbReference>
<feature type="region of interest" description="Disordered" evidence="2">
    <location>
        <begin position="1066"/>
        <end position="1118"/>
    </location>
</feature>
<gene>
    <name evidence="4" type="ORF">TVAG_224260</name>
</gene>
<dbReference type="Pfam" id="PF02145">
    <property type="entry name" value="Rap_GAP"/>
    <property type="match status" value="1"/>
</dbReference>
<protein>
    <submittedName>
        <fullName evidence="4">Rap/ran-GAP family protein</fullName>
    </submittedName>
</protein>
<dbReference type="InParanoid" id="A2DW49"/>
<dbReference type="GO" id="GO:0005634">
    <property type="term" value="C:nucleus"/>
    <property type="evidence" value="ECO:0007669"/>
    <property type="project" value="InterPro"/>
</dbReference>
<dbReference type="InterPro" id="IPR000331">
    <property type="entry name" value="Rap/Ran_GAP_dom"/>
</dbReference>
<dbReference type="eggNOG" id="KOG3686">
    <property type="taxonomic scope" value="Eukaryota"/>
</dbReference>
<dbReference type="InterPro" id="IPR035974">
    <property type="entry name" value="Rap/Ran-GAP_sf"/>
</dbReference>
<dbReference type="RefSeq" id="XP_001327573.1">
    <property type="nucleotide sequence ID" value="XM_001327538.1"/>
</dbReference>
<evidence type="ECO:0000313" key="5">
    <source>
        <dbReference type="Proteomes" id="UP000001542"/>
    </source>
</evidence>
<feature type="domain" description="Rap-GAP" evidence="3">
    <location>
        <begin position="1140"/>
        <end position="1356"/>
    </location>
</feature>
<organism evidence="4 5">
    <name type="scientific">Trichomonas vaginalis (strain ATCC PRA-98 / G3)</name>
    <dbReference type="NCBI Taxonomy" id="412133"/>
    <lineage>
        <taxon>Eukaryota</taxon>
        <taxon>Metamonada</taxon>
        <taxon>Parabasalia</taxon>
        <taxon>Trichomonadida</taxon>
        <taxon>Trichomonadidae</taxon>
        <taxon>Trichomonas</taxon>
    </lineage>
</organism>
<evidence type="ECO:0000256" key="2">
    <source>
        <dbReference type="SAM" id="MobiDB-lite"/>
    </source>
</evidence>
<dbReference type="GO" id="GO:0005096">
    <property type="term" value="F:GTPase activator activity"/>
    <property type="evidence" value="ECO:0000318"/>
    <property type="project" value="GO_Central"/>
</dbReference>
<dbReference type="PROSITE" id="PS50085">
    <property type="entry name" value="RAPGAP"/>
    <property type="match status" value="1"/>
</dbReference>
<dbReference type="SMR" id="A2DW49"/>
<accession>A2DW49</accession>
<dbReference type="PANTHER" id="PTHR10063:SF11">
    <property type="entry name" value="RHO GTPASE-ACTIVATING PROTEIN CG5521-RELATED"/>
    <property type="match status" value="1"/>
</dbReference>
<dbReference type="Proteomes" id="UP000001542">
    <property type="component" value="Unassembled WGS sequence"/>
</dbReference>
<dbReference type="GO" id="GO:0051056">
    <property type="term" value="P:regulation of small GTPase mediated signal transduction"/>
    <property type="evidence" value="ECO:0007669"/>
    <property type="project" value="InterPro"/>
</dbReference>
<dbReference type="FunFam" id="3.40.50.11210:FF:000001">
    <property type="entry name" value="Ral GTPase-activating protein subunit alpha-1 isoform 1"/>
    <property type="match status" value="1"/>
</dbReference>
<dbReference type="VEuPathDB" id="TrichDB:TVAGG3_0804850"/>
<reference evidence="4" key="1">
    <citation type="submission" date="2006-10" db="EMBL/GenBank/DDBJ databases">
        <authorList>
            <person name="Amadeo P."/>
            <person name="Zhao Q."/>
            <person name="Wortman J."/>
            <person name="Fraser-Liggett C."/>
            <person name="Carlton J."/>
        </authorList>
    </citation>
    <scope>NUCLEOTIDE SEQUENCE</scope>
    <source>
        <strain evidence="4">G3</strain>
    </source>
</reference>
<dbReference type="EMBL" id="DS113257">
    <property type="protein sequence ID" value="EAY15350.1"/>
    <property type="molecule type" value="Genomic_DNA"/>
</dbReference>
<dbReference type="KEGG" id="tva:4773353"/>
<evidence type="ECO:0000256" key="1">
    <source>
        <dbReference type="ARBA" id="ARBA00022468"/>
    </source>
</evidence>
<dbReference type="Gene3D" id="3.40.50.11210">
    <property type="entry name" value="Rap/Ran-GAP"/>
    <property type="match status" value="1"/>
</dbReference>
<keyword evidence="1" id="KW-0343">GTPase activation</keyword>
<dbReference type="PANTHER" id="PTHR10063">
    <property type="entry name" value="TUBERIN"/>
    <property type="match status" value="1"/>
</dbReference>
<feature type="compositionally biased region" description="Polar residues" evidence="2">
    <location>
        <begin position="1099"/>
        <end position="1109"/>
    </location>
</feature>